<organism evidence="5 6">
    <name type="scientific">Natronomicrosphaera hydrolytica</name>
    <dbReference type="NCBI Taxonomy" id="3242702"/>
    <lineage>
        <taxon>Bacteria</taxon>
        <taxon>Pseudomonadati</taxon>
        <taxon>Planctomycetota</taxon>
        <taxon>Phycisphaerae</taxon>
        <taxon>Phycisphaerales</taxon>
        <taxon>Phycisphaeraceae</taxon>
        <taxon>Natronomicrosphaera</taxon>
    </lineage>
</organism>
<keyword evidence="3" id="KW-0804">Transcription</keyword>
<name>A0ABV4U3N9_9BACT</name>
<evidence type="ECO:0000313" key="6">
    <source>
        <dbReference type="Proteomes" id="UP001575105"/>
    </source>
</evidence>
<keyword evidence="2" id="KW-0805">Transcription regulation</keyword>
<dbReference type="Pfam" id="PF02357">
    <property type="entry name" value="NusG"/>
    <property type="match status" value="1"/>
</dbReference>
<dbReference type="InterPro" id="IPR043425">
    <property type="entry name" value="NusG-like"/>
</dbReference>
<dbReference type="InterPro" id="IPR036735">
    <property type="entry name" value="NGN_dom_sf"/>
</dbReference>
<dbReference type="Gene3D" id="3.30.70.940">
    <property type="entry name" value="NusG, N-terminal domain"/>
    <property type="match status" value="1"/>
</dbReference>
<feature type="domain" description="NusG-like N-terminal" evidence="4">
    <location>
        <begin position="15"/>
        <end position="89"/>
    </location>
</feature>
<dbReference type="NCBIfam" id="NF033644">
    <property type="entry name" value="antiterm_UpxY"/>
    <property type="match status" value="1"/>
</dbReference>
<reference evidence="5 6" key="1">
    <citation type="submission" date="2024-08" db="EMBL/GenBank/DDBJ databases">
        <title>Whole-genome sequencing of halo(alkali)philic microorganisms from hypersaline lakes.</title>
        <authorList>
            <person name="Sorokin D.Y."/>
            <person name="Merkel A.Y."/>
            <person name="Messina E."/>
            <person name="Yakimov M."/>
        </authorList>
    </citation>
    <scope>NUCLEOTIDE SEQUENCE [LARGE SCALE GENOMIC DNA]</scope>
    <source>
        <strain evidence="5 6">AB-hyl4</strain>
    </source>
</reference>
<accession>A0ABV4U3N9</accession>
<dbReference type="EMBL" id="JBGUBD010000004">
    <property type="protein sequence ID" value="MFA9478213.1"/>
    <property type="molecule type" value="Genomic_DNA"/>
</dbReference>
<dbReference type="InterPro" id="IPR006645">
    <property type="entry name" value="NGN-like_dom"/>
</dbReference>
<proteinExistence type="predicted"/>
<sequence length="173" mass="20118">MTETQPITPQQTDTRWFVLHTKSRQEKAVADYLAKREVEHFLPLMEQVRYYGKRKARVELPMFPGYVFLHGTVEQAYDMDRTRRLAQIIPVTDQSQIDWELSNIRLAMERDLPVESYPYLKQGVRVEVRSGPMRGLQGIVADRTRRDRLILQVDMLGQAVSVEVDGSLLDVLD</sequence>
<gene>
    <name evidence="5" type="ORF">ACERK3_07875</name>
</gene>
<dbReference type="Proteomes" id="UP001575105">
    <property type="component" value="Unassembled WGS sequence"/>
</dbReference>
<comment type="caution">
    <text evidence="5">The sequence shown here is derived from an EMBL/GenBank/DDBJ whole genome shotgun (WGS) entry which is preliminary data.</text>
</comment>
<dbReference type="RefSeq" id="WP_425345137.1">
    <property type="nucleotide sequence ID" value="NZ_JBGUBD010000004.1"/>
</dbReference>
<dbReference type="SUPFAM" id="SSF50104">
    <property type="entry name" value="Translation proteins SH3-like domain"/>
    <property type="match status" value="1"/>
</dbReference>
<evidence type="ECO:0000313" key="5">
    <source>
        <dbReference type="EMBL" id="MFA9478213.1"/>
    </source>
</evidence>
<dbReference type="SUPFAM" id="SSF82679">
    <property type="entry name" value="N-utilization substance G protein NusG, N-terminal domain"/>
    <property type="match status" value="1"/>
</dbReference>
<keyword evidence="6" id="KW-1185">Reference proteome</keyword>
<keyword evidence="1" id="KW-0889">Transcription antitermination</keyword>
<protein>
    <submittedName>
        <fullName evidence="5">UpxY family transcription antiterminator</fullName>
    </submittedName>
</protein>
<dbReference type="InterPro" id="IPR008991">
    <property type="entry name" value="Translation_prot_SH3-like_sf"/>
</dbReference>
<dbReference type="PANTHER" id="PTHR30265:SF4">
    <property type="entry name" value="KOW MOTIF FAMILY PROTEIN, EXPRESSED"/>
    <property type="match status" value="1"/>
</dbReference>
<evidence type="ECO:0000256" key="3">
    <source>
        <dbReference type="ARBA" id="ARBA00023163"/>
    </source>
</evidence>
<dbReference type="PANTHER" id="PTHR30265">
    <property type="entry name" value="RHO-INTERACTING TRANSCRIPTION TERMINATION FACTOR NUSG"/>
    <property type="match status" value="1"/>
</dbReference>
<evidence type="ECO:0000256" key="1">
    <source>
        <dbReference type="ARBA" id="ARBA00022814"/>
    </source>
</evidence>
<evidence type="ECO:0000259" key="4">
    <source>
        <dbReference type="Pfam" id="PF02357"/>
    </source>
</evidence>
<evidence type="ECO:0000256" key="2">
    <source>
        <dbReference type="ARBA" id="ARBA00023015"/>
    </source>
</evidence>